<keyword evidence="4" id="KW-1185">Reference proteome</keyword>
<sequence length="174" mass="18507">MRKNLTMTTFAVAIAIALAGCSAGGHNAADAGFARMMIPHHAQAVQMSDVMLTKNDIPAQVTALAGRIKAAQGPEIEKMTGWLTDWNEPVGMSGGHAMNGMVDNQDIAKLEAAQGREAARLFLNHMIAHHQGAVAMAQKEGTDGMNADALKLSRDIVTAQESEIKEMQDLLSTL</sequence>
<evidence type="ECO:0000259" key="2">
    <source>
        <dbReference type="Pfam" id="PF03713"/>
    </source>
</evidence>
<name>A0ABV5Y5C5_ARTRM</name>
<protein>
    <submittedName>
        <fullName evidence="3">DUF305 domain-containing protein</fullName>
    </submittedName>
</protein>
<feature type="domain" description="DUF305" evidence="2">
    <location>
        <begin position="30"/>
        <end position="171"/>
    </location>
</feature>
<reference evidence="3 4" key="1">
    <citation type="submission" date="2024-09" db="EMBL/GenBank/DDBJ databases">
        <authorList>
            <person name="Sun Q."/>
            <person name="Mori K."/>
        </authorList>
    </citation>
    <scope>NUCLEOTIDE SEQUENCE [LARGE SCALE GENOMIC DNA]</scope>
    <source>
        <strain evidence="3 4">JCM 1334</strain>
    </source>
</reference>
<dbReference type="RefSeq" id="WP_234749577.1">
    <property type="nucleotide sequence ID" value="NZ_JAKEED010000003.1"/>
</dbReference>
<dbReference type="Gene3D" id="1.20.1260.10">
    <property type="match status" value="1"/>
</dbReference>
<dbReference type="Proteomes" id="UP001589702">
    <property type="component" value="Unassembled WGS sequence"/>
</dbReference>
<dbReference type="InterPro" id="IPR012347">
    <property type="entry name" value="Ferritin-like"/>
</dbReference>
<gene>
    <name evidence="3" type="ORF">ACFFP1_22250</name>
</gene>
<keyword evidence="1" id="KW-0732">Signal</keyword>
<feature type="chain" id="PRO_5045257999" evidence="1">
    <location>
        <begin position="29"/>
        <end position="174"/>
    </location>
</feature>
<dbReference type="PROSITE" id="PS51257">
    <property type="entry name" value="PROKAR_LIPOPROTEIN"/>
    <property type="match status" value="1"/>
</dbReference>
<evidence type="ECO:0000313" key="3">
    <source>
        <dbReference type="EMBL" id="MFB9822197.1"/>
    </source>
</evidence>
<dbReference type="Pfam" id="PF03713">
    <property type="entry name" value="DUF305"/>
    <property type="match status" value="1"/>
</dbReference>
<dbReference type="PANTHER" id="PTHR36933:SF1">
    <property type="entry name" value="SLL0788 PROTEIN"/>
    <property type="match status" value="1"/>
</dbReference>
<accession>A0ABV5Y5C5</accession>
<evidence type="ECO:0000256" key="1">
    <source>
        <dbReference type="SAM" id="SignalP"/>
    </source>
</evidence>
<dbReference type="InterPro" id="IPR005183">
    <property type="entry name" value="DUF305_CopM-like"/>
</dbReference>
<comment type="caution">
    <text evidence="3">The sequence shown here is derived from an EMBL/GenBank/DDBJ whole genome shotgun (WGS) entry which is preliminary data.</text>
</comment>
<proteinExistence type="predicted"/>
<organism evidence="3 4">
    <name type="scientific">Arthrobacter ramosus</name>
    <dbReference type="NCBI Taxonomy" id="1672"/>
    <lineage>
        <taxon>Bacteria</taxon>
        <taxon>Bacillati</taxon>
        <taxon>Actinomycetota</taxon>
        <taxon>Actinomycetes</taxon>
        <taxon>Micrococcales</taxon>
        <taxon>Micrococcaceae</taxon>
        <taxon>Arthrobacter</taxon>
    </lineage>
</organism>
<feature type="signal peptide" evidence="1">
    <location>
        <begin position="1"/>
        <end position="28"/>
    </location>
</feature>
<dbReference type="PANTHER" id="PTHR36933">
    <property type="entry name" value="SLL0788 PROTEIN"/>
    <property type="match status" value="1"/>
</dbReference>
<dbReference type="EMBL" id="JBHMBC010000040">
    <property type="protein sequence ID" value="MFB9822197.1"/>
    <property type="molecule type" value="Genomic_DNA"/>
</dbReference>
<evidence type="ECO:0000313" key="4">
    <source>
        <dbReference type="Proteomes" id="UP001589702"/>
    </source>
</evidence>